<dbReference type="Gene3D" id="3.30.70.580">
    <property type="entry name" value="Pseudouridine synthase I, catalytic domain, N-terminal subdomain"/>
    <property type="match status" value="1"/>
</dbReference>
<dbReference type="EMBL" id="MCFN01000301">
    <property type="protein sequence ID" value="OXB60991.1"/>
    <property type="molecule type" value="Genomic_DNA"/>
</dbReference>
<keyword evidence="7 12" id="KW-0472">Membrane</keyword>
<dbReference type="GO" id="GO:0009982">
    <property type="term" value="F:pseudouridine synthase activity"/>
    <property type="evidence" value="ECO:0007669"/>
    <property type="project" value="InterPro"/>
</dbReference>
<comment type="caution">
    <text evidence="14">The sequence shown here is derived from an EMBL/GenBank/DDBJ whole genome shotgun (WGS) entry which is preliminary data.</text>
</comment>
<evidence type="ECO:0000259" key="13">
    <source>
        <dbReference type="PROSITE" id="PS50262"/>
    </source>
</evidence>
<dbReference type="FunFam" id="1.20.1070.10:FF:000017">
    <property type="entry name" value="lysophosphatidic acid receptor 4"/>
    <property type="match status" value="1"/>
</dbReference>
<dbReference type="GO" id="GO:0004930">
    <property type="term" value="F:G protein-coupled receptor activity"/>
    <property type="evidence" value="ECO:0007669"/>
    <property type="project" value="UniProtKB-KW"/>
</dbReference>
<evidence type="ECO:0000256" key="1">
    <source>
        <dbReference type="ARBA" id="ARBA00004141"/>
    </source>
</evidence>
<dbReference type="CDD" id="cd02570">
    <property type="entry name" value="PseudoU_synth_EcTruA"/>
    <property type="match status" value="1"/>
</dbReference>
<keyword evidence="5 12" id="KW-1133">Transmembrane helix</keyword>
<organism evidence="14 15">
    <name type="scientific">Callipepla squamata</name>
    <name type="common">Scaled quail</name>
    <dbReference type="NCBI Taxonomy" id="9009"/>
    <lineage>
        <taxon>Eukaryota</taxon>
        <taxon>Metazoa</taxon>
        <taxon>Chordata</taxon>
        <taxon>Craniata</taxon>
        <taxon>Vertebrata</taxon>
        <taxon>Euteleostomi</taxon>
        <taxon>Archelosauria</taxon>
        <taxon>Archosauria</taxon>
        <taxon>Dinosauria</taxon>
        <taxon>Saurischia</taxon>
        <taxon>Theropoda</taxon>
        <taxon>Coelurosauria</taxon>
        <taxon>Aves</taxon>
        <taxon>Neognathae</taxon>
        <taxon>Galloanserae</taxon>
        <taxon>Galliformes</taxon>
        <taxon>Odontophoridae</taxon>
        <taxon>Callipepla</taxon>
    </lineage>
</organism>
<evidence type="ECO:0000313" key="15">
    <source>
        <dbReference type="Proteomes" id="UP000198323"/>
    </source>
</evidence>
<feature type="transmembrane region" description="Helical" evidence="12">
    <location>
        <begin position="311"/>
        <end position="336"/>
    </location>
</feature>
<evidence type="ECO:0000313" key="14">
    <source>
        <dbReference type="EMBL" id="OXB60991.1"/>
    </source>
</evidence>
<dbReference type="STRING" id="9009.A0A226N0D3"/>
<reference evidence="14 15" key="1">
    <citation type="submission" date="2016-07" db="EMBL/GenBank/DDBJ databases">
        <title>Disparate Historic Effective Population Sizes Predicted by Modern Levels of Genome Diversity for the Scaled Quail (Callipepla squamata) and the Northern Bobwhite (Colinus virginianus): Inferences from First and Second Generation Draft Genome Assemblies for Sympatric New World Quail.</title>
        <authorList>
            <person name="Oldeschulte D.L."/>
            <person name="Halley Y.A."/>
            <person name="Bhattarai E.K."/>
            <person name="Brashear W.A."/>
            <person name="Hill J."/>
            <person name="Metz R.P."/>
            <person name="Johnson C.D."/>
            <person name="Rollins D."/>
            <person name="Peterson M.J."/>
            <person name="Bickhart D.M."/>
            <person name="Decker J.E."/>
            <person name="Seabury C.M."/>
        </authorList>
    </citation>
    <scope>NUCLEOTIDE SEQUENCE [LARGE SCALE GENOMIC DNA]</scope>
    <source>
        <strain evidence="14 15">Texas</strain>
        <tissue evidence="14">Leg muscle</tissue>
    </source>
</reference>
<dbReference type="InterPro" id="IPR020103">
    <property type="entry name" value="PsdUridine_synth_cat_dom_sf"/>
</dbReference>
<evidence type="ECO:0000256" key="8">
    <source>
        <dbReference type="ARBA" id="ARBA00023157"/>
    </source>
</evidence>
<evidence type="ECO:0000256" key="3">
    <source>
        <dbReference type="ARBA" id="ARBA00022692"/>
    </source>
</evidence>
<evidence type="ECO:0000256" key="7">
    <source>
        <dbReference type="ARBA" id="ARBA00023136"/>
    </source>
</evidence>
<dbReference type="PRINTS" id="PR01157">
    <property type="entry name" value="P2YPURNOCPTR"/>
</dbReference>
<accession>A0A226N0D3</accession>
<dbReference type="PRINTS" id="PR00237">
    <property type="entry name" value="GPCRRHODOPSN"/>
</dbReference>
<evidence type="ECO:0000256" key="6">
    <source>
        <dbReference type="ARBA" id="ARBA00023040"/>
    </source>
</evidence>
<dbReference type="Pfam" id="PF01416">
    <property type="entry name" value="PseudoU_synth_1"/>
    <property type="match status" value="1"/>
</dbReference>
<evidence type="ECO:0000256" key="11">
    <source>
        <dbReference type="ARBA" id="ARBA00023235"/>
    </source>
</evidence>
<comment type="subcellular location">
    <subcellularLocation>
        <location evidence="1">Membrane</location>
        <topology evidence="1">Multi-pass membrane protein</topology>
    </subcellularLocation>
</comment>
<evidence type="ECO:0000256" key="4">
    <source>
        <dbReference type="ARBA" id="ARBA00022694"/>
    </source>
</evidence>
<comment type="similarity">
    <text evidence="2">Belongs to the tRNA pseudouridine synthase TruA family.</text>
</comment>
<dbReference type="OrthoDB" id="5960344at2759"/>
<gene>
    <name evidence="14" type="ORF">ASZ78_001256</name>
</gene>
<evidence type="ECO:0000256" key="5">
    <source>
        <dbReference type="ARBA" id="ARBA00022989"/>
    </source>
</evidence>
<dbReference type="InterPro" id="IPR047160">
    <property type="entry name" value="GP183-like"/>
</dbReference>
<feature type="transmembrane region" description="Helical" evidence="12">
    <location>
        <begin position="476"/>
        <end position="501"/>
    </location>
</feature>
<dbReference type="SUPFAM" id="SSF55120">
    <property type="entry name" value="Pseudouridine synthase"/>
    <property type="match status" value="1"/>
</dbReference>
<feature type="domain" description="G-protein coupled receptors family 1 profile" evidence="13">
    <location>
        <begin position="328"/>
        <end position="581"/>
    </location>
</feature>
<dbReference type="PANTHER" id="PTHR24237:SF37">
    <property type="entry name" value="COAGULATION FACTOR II (THROMBIN) RECEPTOR-LIKE 2-RELATED"/>
    <property type="match status" value="1"/>
</dbReference>
<dbReference type="InterPro" id="IPR020094">
    <property type="entry name" value="TruA/RsuA/RluB/E/F_N"/>
</dbReference>
<dbReference type="GO" id="GO:0008142">
    <property type="term" value="F:oxysterol binding"/>
    <property type="evidence" value="ECO:0007669"/>
    <property type="project" value="InterPro"/>
</dbReference>
<dbReference type="InterPro" id="IPR020095">
    <property type="entry name" value="PsdUridine_synth_TruA_C"/>
</dbReference>
<feature type="transmembrane region" description="Helical" evidence="12">
    <location>
        <begin position="390"/>
        <end position="412"/>
    </location>
</feature>
<feature type="transmembrane region" description="Helical" evidence="12">
    <location>
        <begin position="521"/>
        <end position="545"/>
    </location>
</feature>
<feature type="transmembrane region" description="Helical" evidence="12">
    <location>
        <begin position="565"/>
        <end position="583"/>
    </location>
</feature>
<feature type="transmembrane region" description="Helical" evidence="12">
    <location>
        <begin position="348"/>
        <end position="370"/>
    </location>
</feature>
<evidence type="ECO:0000256" key="2">
    <source>
        <dbReference type="ARBA" id="ARBA00009375"/>
    </source>
</evidence>
<dbReference type="GO" id="GO:0016020">
    <property type="term" value="C:membrane"/>
    <property type="evidence" value="ECO:0007669"/>
    <property type="project" value="UniProtKB-SubCell"/>
</dbReference>
<keyword evidence="6" id="KW-0297">G-protein coupled receptor</keyword>
<feature type="transmembrane region" description="Helical" evidence="12">
    <location>
        <begin position="424"/>
        <end position="447"/>
    </location>
</feature>
<dbReference type="GO" id="GO:0008033">
    <property type="term" value="P:tRNA processing"/>
    <property type="evidence" value="ECO:0007669"/>
    <property type="project" value="UniProtKB-KW"/>
</dbReference>
<dbReference type="PANTHER" id="PTHR24237">
    <property type="entry name" value="G-PROTEIN COUPLED RECEPTOR"/>
    <property type="match status" value="1"/>
</dbReference>
<dbReference type="InterPro" id="IPR001406">
    <property type="entry name" value="PsdUridine_synth_TruA"/>
</dbReference>
<dbReference type="Gene3D" id="3.30.70.660">
    <property type="entry name" value="Pseudouridine synthase I, catalytic domain, C-terminal subdomain"/>
    <property type="match status" value="1"/>
</dbReference>
<sequence>MSRCRGAVRRRFKAAQNLKPVVPIKFHISSRTDSGVHALCNSAHLDIQRAPGKPAFQERELVGCLNHHLKPEPIRSQMLCKVKRDCESLCELLLQQVGKPSPVSILSACRVTDSFHARFSARSRTYIYRLLMGCTHHSEIPVFERDLCWAPTGGYLNVPAMQDAAQFLLGTHDFSTFCSLNSETPFRSPVKTILQADIQPSSGFLSHHYEHRGLEFWELKFKSRSFLYRQVRRMVGALVAVGQGKLAPHHIEELLEMKDARALPPFAMAPSSGLFLKSVEYDEAAEIMADVSWTEGVSNETAVRLEADFQYSLFTVIYSIVFVLGLIENVLALYLLSKKAKHASPSNVYMINLALADTLFVCVLPFKIHYHLNQNDWIFGDVACRITGTLYYINIYLSIVFFTCICVDRYIAVLHPFKYIQIRVTHYVVVATILWVVALTIMVALVLGGPLHNKGLRNTTVCFENFAASSWISRMALYNILALVFGFVIPFSIVLICYPLIARRISQIKHSIRKRKALTTIYVILLICTFCFLPYNLTHFLHFLMRSQVIQNRSFTNVIYKMRRVTLALVSFNCCLNPFLYYFTSSSRTWHFSCRLRFRTKMVYTICDQKLGECSYVYKLYQGCENKKHRDGMN</sequence>
<dbReference type="InterPro" id="IPR020097">
    <property type="entry name" value="PsdUridine_synth_TruA_a/b_dom"/>
</dbReference>
<proteinExistence type="inferred from homology"/>
<dbReference type="AlphaFoldDB" id="A0A226N0D3"/>
<dbReference type="Gene3D" id="1.20.1070.10">
    <property type="entry name" value="Rhodopsin 7-helix transmembrane proteins"/>
    <property type="match status" value="1"/>
</dbReference>
<keyword evidence="10" id="KW-0807">Transducer</keyword>
<protein>
    <recommendedName>
        <fullName evidence="13">G-protein coupled receptors family 1 profile domain-containing protein</fullName>
    </recommendedName>
</protein>
<dbReference type="GO" id="GO:0001522">
    <property type="term" value="P:pseudouridine synthesis"/>
    <property type="evidence" value="ECO:0007669"/>
    <property type="project" value="InterPro"/>
</dbReference>
<dbReference type="SUPFAM" id="SSF81321">
    <property type="entry name" value="Family A G protein-coupled receptor-like"/>
    <property type="match status" value="1"/>
</dbReference>
<keyword evidence="15" id="KW-1185">Reference proteome</keyword>
<keyword evidence="9" id="KW-0675">Receptor</keyword>
<name>A0A226N0D3_CALSU</name>
<evidence type="ECO:0000256" key="9">
    <source>
        <dbReference type="ARBA" id="ARBA00023170"/>
    </source>
</evidence>
<keyword evidence="4" id="KW-0819">tRNA processing</keyword>
<dbReference type="InterPro" id="IPR000276">
    <property type="entry name" value="GPCR_Rhodpsn"/>
</dbReference>
<keyword evidence="8" id="KW-1015">Disulfide bond</keyword>
<evidence type="ECO:0000256" key="10">
    <source>
        <dbReference type="ARBA" id="ARBA00023224"/>
    </source>
</evidence>
<dbReference type="CDD" id="cd14982">
    <property type="entry name" value="7tmA_purinoceptor-like"/>
    <property type="match status" value="1"/>
</dbReference>
<dbReference type="InterPro" id="IPR017452">
    <property type="entry name" value="GPCR_Rhodpsn_7TM"/>
</dbReference>
<evidence type="ECO:0000256" key="12">
    <source>
        <dbReference type="SAM" id="Phobius"/>
    </source>
</evidence>
<keyword evidence="11" id="KW-0413">Isomerase</keyword>
<dbReference type="GO" id="GO:0003723">
    <property type="term" value="F:RNA binding"/>
    <property type="evidence" value="ECO:0007669"/>
    <property type="project" value="InterPro"/>
</dbReference>
<dbReference type="PROSITE" id="PS50262">
    <property type="entry name" value="G_PROTEIN_RECEP_F1_2"/>
    <property type="match status" value="1"/>
</dbReference>
<dbReference type="Pfam" id="PF00001">
    <property type="entry name" value="7tm_1"/>
    <property type="match status" value="1"/>
</dbReference>
<dbReference type="Proteomes" id="UP000198323">
    <property type="component" value="Unassembled WGS sequence"/>
</dbReference>
<keyword evidence="3 12" id="KW-0812">Transmembrane</keyword>